<evidence type="ECO:0000259" key="2">
    <source>
        <dbReference type="Pfam" id="PF13038"/>
    </source>
</evidence>
<keyword evidence="1" id="KW-0812">Transmembrane</keyword>
<dbReference type="RefSeq" id="WP_263072615.1">
    <property type="nucleotide sequence ID" value="NZ_JAOUSF010000002.1"/>
</dbReference>
<dbReference type="AlphaFoldDB" id="A0AAE3IV24"/>
<keyword evidence="4" id="KW-1185">Reference proteome</keyword>
<keyword evidence="1" id="KW-0472">Membrane</keyword>
<dbReference type="Pfam" id="PF13038">
    <property type="entry name" value="DUF3899"/>
    <property type="match status" value="1"/>
</dbReference>
<accession>A0AAE3IV24</accession>
<proteinExistence type="predicted"/>
<reference evidence="3" key="1">
    <citation type="submission" date="2022-10" db="EMBL/GenBank/DDBJ databases">
        <title>Description of Fervidibacillus gen. nov. in the family Fervidibacillaceae fam. nov. with two species, Fervidibacillus albus sp. nov., and Fervidibacillus halotolerans sp. nov., isolated from tidal flat sediments.</title>
        <authorList>
            <person name="Kwon K.K."/>
            <person name="Yang S.-H."/>
        </authorList>
    </citation>
    <scope>NUCLEOTIDE SEQUENCE</scope>
    <source>
        <strain evidence="3">JCM 19140</strain>
    </source>
</reference>
<protein>
    <submittedName>
        <fullName evidence="3">DUF3899 domain-containing protein</fullName>
    </submittedName>
</protein>
<evidence type="ECO:0000313" key="4">
    <source>
        <dbReference type="Proteomes" id="UP001209318"/>
    </source>
</evidence>
<dbReference type="Proteomes" id="UP001209318">
    <property type="component" value="Unassembled WGS sequence"/>
</dbReference>
<feature type="transmembrane region" description="Helical" evidence="1">
    <location>
        <begin position="7"/>
        <end position="24"/>
    </location>
</feature>
<feature type="transmembrane region" description="Helical" evidence="1">
    <location>
        <begin position="104"/>
        <end position="120"/>
    </location>
</feature>
<sequence length="121" mass="14803">MYKNKWLMLLVNLLFIFLMFFIFAPKYDFLHFINAFFYIFAIYAIIYLFLFTVKGGFFDGIVFGFRRFNNKMFNKEDYLEEWKDKPLPSESLSMTFYQWLKSQTLLLLLLLLILLVLFYTI</sequence>
<comment type="caution">
    <text evidence="3">The sequence shown here is derived from an EMBL/GenBank/DDBJ whole genome shotgun (WGS) entry which is preliminary data.</text>
</comment>
<feature type="transmembrane region" description="Helical" evidence="1">
    <location>
        <begin position="36"/>
        <end position="65"/>
    </location>
</feature>
<keyword evidence="1" id="KW-1133">Transmembrane helix</keyword>
<organism evidence="3 4">
    <name type="scientific">Perspicuibacillus lycopersici</name>
    <dbReference type="NCBI Taxonomy" id="1325689"/>
    <lineage>
        <taxon>Bacteria</taxon>
        <taxon>Bacillati</taxon>
        <taxon>Bacillota</taxon>
        <taxon>Bacilli</taxon>
        <taxon>Bacillales</taxon>
        <taxon>Bacillaceae</taxon>
        <taxon>Perspicuibacillus</taxon>
    </lineage>
</organism>
<name>A0AAE3IV24_9BACI</name>
<evidence type="ECO:0000313" key="3">
    <source>
        <dbReference type="EMBL" id="MCU9613409.1"/>
    </source>
</evidence>
<dbReference type="InterPro" id="IPR025007">
    <property type="entry name" value="DUF3899"/>
</dbReference>
<evidence type="ECO:0000256" key="1">
    <source>
        <dbReference type="SAM" id="Phobius"/>
    </source>
</evidence>
<gene>
    <name evidence="3" type="ORF">OEV98_07550</name>
</gene>
<feature type="domain" description="DUF3899" evidence="2">
    <location>
        <begin position="33"/>
        <end position="114"/>
    </location>
</feature>
<dbReference type="EMBL" id="JAOUSF010000002">
    <property type="protein sequence ID" value="MCU9613409.1"/>
    <property type="molecule type" value="Genomic_DNA"/>
</dbReference>